<keyword evidence="2" id="KW-0378">Hydrolase</keyword>
<feature type="domain" description="AB hydrolase-1" evidence="1">
    <location>
        <begin position="65"/>
        <end position="166"/>
    </location>
</feature>
<evidence type="ECO:0000259" key="1">
    <source>
        <dbReference type="Pfam" id="PF00561"/>
    </source>
</evidence>
<dbReference type="Gene3D" id="3.40.50.1820">
    <property type="entry name" value="alpha/beta hydrolase"/>
    <property type="match status" value="1"/>
</dbReference>
<dbReference type="EMBL" id="CP054929">
    <property type="protein sequence ID" value="QKW53908.1"/>
    <property type="molecule type" value="Genomic_DNA"/>
</dbReference>
<evidence type="ECO:0000313" key="2">
    <source>
        <dbReference type="EMBL" id="QKW53908.1"/>
    </source>
</evidence>
<dbReference type="Proteomes" id="UP000509303">
    <property type="component" value="Chromosome"/>
</dbReference>
<dbReference type="InterPro" id="IPR029058">
    <property type="entry name" value="AB_hydrolase_fold"/>
</dbReference>
<dbReference type="RefSeq" id="WP_176165612.1">
    <property type="nucleotide sequence ID" value="NZ_CP054929.1"/>
</dbReference>
<protein>
    <submittedName>
        <fullName evidence="2">Alpha/beta fold hydrolase</fullName>
    </submittedName>
</protein>
<evidence type="ECO:0000313" key="3">
    <source>
        <dbReference type="Proteomes" id="UP000509303"/>
    </source>
</evidence>
<sequence>MRARSFFAREAGAALVLRPSPTPPRAAVVLLHGGREEGLEPPPALNLPGARMLPFARSIARATAEHRVALGSVRYRHRGWNGERDDAAEDAQRALDELVALHGPVPVVLVGHSMGGRAALRAAAAPQVQAVVGLAPWCPEAEPVAHLAGKRVVLLHGERDRITAPGDSRRLTERARQAGADACTLLLPDGEHAMVRRAAAWHSLTTRVVSGLLGLAPLPPVVADALSSATDATAAVPAPGALHQA</sequence>
<gene>
    <name evidence="2" type="ORF">HUT08_35025</name>
</gene>
<dbReference type="AlphaFoldDB" id="A0A7H8NKE1"/>
<name>A0A7H8NKE1_9ACTN</name>
<organism evidence="2 3">
    <name type="scientific">Streptomyces buecherae</name>
    <dbReference type="NCBI Taxonomy" id="2763006"/>
    <lineage>
        <taxon>Bacteria</taxon>
        <taxon>Bacillati</taxon>
        <taxon>Actinomycetota</taxon>
        <taxon>Actinomycetes</taxon>
        <taxon>Kitasatosporales</taxon>
        <taxon>Streptomycetaceae</taxon>
        <taxon>Streptomyces</taxon>
    </lineage>
</organism>
<dbReference type="GO" id="GO:0016787">
    <property type="term" value="F:hydrolase activity"/>
    <property type="evidence" value="ECO:0007669"/>
    <property type="project" value="UniProtKB-KW"/>
</dbReference>
<keyword evidence="3" id="KW-1185">Reference proteome</keyword>
<proteinExistence type="predicted"/>
<accession>A0A7H8NKE1</accession>
<dbReference type="SUPFAM" id="SSF53474">
    <property type="entry name" value="alpha/beta-Hydrolases"/>
    <property type="match status" value="1"/>
</dbReference>
<dbReference type="Pfam" id="PF00561">
    <property type="entry name" value="Abhydrolase_1"/>
    <property type="match status" value="1"/>
</dbReference>
<reference evidence="2 3" key="1">
    <citation type="submission" date="2020-06" db="EMBL/GenBank/DDBJ databases">
        <title>Genome mining for natural products.</title>
        <authorList>
            <person name="Zhang B."/>
            <person name="Shi J."/>
            <person name="Ge H."/>
        </authorList>
    </citation>
    <scope>NUCLEOTIDE SEQUENCE [LARGE SCALE GENOMIC DNA]</scope>
    <source>
        <strain evidence="2 3">NA00687</strain>
    </source>
</reference>
<dbReference type="InterPro" id="IPR000073">
    <property type="entry name" value="AB_hydrolase_1"/>
</dbReference>